<protein>
    <submittedName>
        <fullName evidence="1">Uncharacterized protein</fullName>
    </submittedName>
</protein>
<evidence type="ECO:0000313" key="2">
    <source>
        <dbReference type="Proteomes" id="UP001234297"/>
    </source>
</evidence>
<proteinExistence type="predicted"/>
<sequence>MVHARAATRTLDIQGLSCFICKTQRNTALRDIRPEDEIFTTKYLECPRAPLLCRLTSRFPHLTKIDLVRRFLVPSQQLQHLPHPPISLLPIHFDDSAAAARFALDDLFLPPDYIDIGLETLSRSFPSLR</sequence>
<reference evidence="1 2" key="1">
    <citation type="journal article" date="2022" name="Hortic Res">
        <title>A haplotype resolved chromosomal level avocado genome allows analysis of novel avocado genes.</title>
        <authorList>
            <person name="Nath O."/>
            <person name="Fletcher S.J."/>
            <person name="Hayward A."/>
            <person name="Shaw L.M."/>
            <person name="Masouleh A.K."/>
            <person name="Furtado A."/>
            <person name="Henry R.J."/>
            <person name="Mitter N."/>
        </authorList>
    </citation>
    <scope>NUCLEOTIDE SEQUENCE [LARGE SCALE GENOMIC DNA]</scope>
    <source>
        <strain evidence="2">cv. Hass</strain>
    </source>
</reference>
<dbReference type="Proteomes" id="UP001234297">
    <property type="component" value="Chromosome 1"/>
</dbReference>
<gene>
    <name evidence="1" type="ORF">MRB53_002361</name>
</gene>
<keyword evidence="2" id="KW-1185">Reference proteome</keyword>
<name>A0ACC2MUZ7_PERAE</name>
<organism evidence="1 2">
    <name type="scientific">Persea americana</name>
    <name type="common">Avocado</name>
    <dbReference type="NCBI Taxonomy" id="3435"/>
    <lineage>
        <taxon>Eukaryota</taxon>
        <taxon>Viridiplantae</taxon>
        <taxon>Streptophyta</taxon>
        <taxon>Embryophyta</taxon>
        <taxon>Tracheophyta</taxon>
        <taxon>Spermatophyta</taxon>
        <taxon>Magnoliopsida</taxon>
        <taxon>Magnoliidae</taxon>
        <taxon>Laurales</taxon>
        <taxon>Lauraceae</taxon>
        <taxon>Persea</taxon>
    </lineage>
</organism>
<dbReference type="EMBL" id="CM056809">
    <property type="protein sequence ID" value="KAJ8649338.1"/>
    <property type="molecule type" value="Genomic_DNA"/>
</dbReference>
<accession>A0ACC2MUZ7</accession>
<comment type="caution">
    <text evidence="1">The sequence shown here is derived from an EMBL/GenBank/DDBJ whole genome shotgun (WGS) entry which is preliminary data.</text>
</comment>
<evidence type="ECO:0000313" key="1">
    <source>
        <dbReference type="EMBL" id="KAJ8649338.1"/>
    </source>
</evidence>